<evidence type="ECO:0000259" key="1">
    <source>
        <dbReference type="Pfam" id="PF03050"/>
    </source>
</evidence>
<feature type="domain" description="Transposase IS66 central" evidence="1">
    <location>
        <begin position="9"/>
        <end position="56"/>
    </location>
</feature>
<dbReference type="PANTHER" id="PTHR33678:SF2">
    <property type="match status" value="1"/>
</dbReference>
<dbReference type="EMBL" id="MT630749">
    <property type="protein sequence ID" value="QNO42537.1"/>
    <property type="molecule type" value="Genomic_DNA"/>
</dbReference>
<dbReference type="AlphaFoldDB" id="A0A7G9Y3F3"/>
<name>A0A7G9Y3F3_9EURY</name>
<gene>
    <name evidence="2" type="ORF">MMHALIEK_00012</name>
</gene>
<proteinExistence type="predicted"/>
<dbReference type="PANTHER" id="PTHR33678">
    <property type="entry name" value="BLL1576 PROTEIN"/>
    <property type="match status" value="1"/>
</dbReference>
<dbReference type="InterPro" id="IPR052344">
    <property type="entry name" value="Transposase-related"/>
</dbReference>
<protein>
    <recommendedName>
        <fullName evidence="1">Transposase IS66 central domain-containing protein</fullName>
    </recommendedName>
</protein>
<dbReference type="InterPro" id="IPR004291">
    <property type="entry name" value="Transposase_IS66_central"/>
</dbReference>
<evidence type="ECO:0000313" key="2">
    <source>
        <dbReference type="EMBL" id="QNO42537.1"/>
    </source>
</evidence>
<reference evidence="2" key="1">
    <citation type="submission" date="2020-06" db="EMBL/GenBank/DDBJ databases">
        <title>Unique genomic features of the anaerobic methanotrophic archaea.</title>
        <authorList>
            <person name="Chadwick G.L."/>
            <person name="Skennerton C.T."/>
            <person name="Laso-Perez R."/>
            <person name="Leu A.O."/>
            <person name="Speth D.R."/>
            <person name="Yu H."/>
            <person name="Morgan-Lang C."/>
            <person name="Hatzenpichler R."/>
            <person name="Goudeau D."/>
            <person name="Malmstrom R."/>
            <person name="Brazelton W.J."/>
            <person name="Woyke T."/>
            <person name="Hallam S.J."/>
            <person name="Tyson G.W."/>
            <person name="Wegener G."/>
            <person name="Boetius A."/>
            <person name="Orphan V."/>
        </authorList>
    </citation>
    <scope>NUCLEOTIDE SEQUENCE</scope>
</reference>
<dbReference type="Pfam" id="PF03050">
    <property type="entry name" value="DDE_Tnp_IS66"/>
    <property type="match status" value="1"/>
</dbReference>
<sequence>MPYGSPGELRKRLDMLFTFMDHEDVPWHNNDAERAIRQGVLHRKISGGRRTWTGAEVFEVILSTYETAKKRGDRFIEMVRAKFDPPAGARGCGVGAS</sequence>
<accession>A0A7G9Y3F3</accession>
<organism evidence="2">
    <name type="scientific">Candidatus Methanogaster sp. ANME-2c ERB4</name>
    <dbReference type="NCBI Taxonomy" id="2759911"/>
    <lineage>
        <taxon>Archaea</taxon>
        <taxon>Methanobacteriati</taxon>
        <taxon>Methanobacteriota</taxon>
        <taxon>Stenosarchaea group</taxon>
        <taxon>Methanomicrobia</taxon>
        <taxon>Methanosarcinales</taxon>
        <taxon>ANME-2 cluster</taxon>
        <taxon>Candidatus Methanogasteraceae</taxon>
        <taxon>Candidatus Methanogaster</taxon>
    </lineage>
</organism>